<dbReference type="Gene3D" id="2.60.40.10">
    <property type="entry name" value="Immunoglobulins"/>
    <property type="match status" value="1"/>
</dbReference>
<evidence type="ECO:0000313" key="14">
    <source>
        <dbReference type="Proteomes" id="UP001239994"/>
    </source>
</evidence>
<evidence type="ECO:0000256" key="7">
    <source>
        <dbReference type="ARBA" id="ARBA00023157"/>
    </source>
</evidence>
<dbReference type="InterPro" id="IPR051713">
    <property type="entry name" value="T-cell_Activation_Regulation"/>
</dbReference>
<keyword evidence="7" id="KW-1015">Disulfide bond</keyword>
<dbReference type="PROSITE" id="PS50835">
    <property type="entry name" value="IG_LIKE"/>
    <property type="match status" value="1"/>
</dbReference>
<dbReference type="GO" id="GO:0042130">
    <property type="term" value="P:negative regulation of T cell proliferation"/>
    <property type="evidence" value="ECO:0007669"/>
    <property type="project" value="TreeGrafter"/>
</dbReference>
<dbReference type="AlphaFoldDB" id="A0AAD9DZC7"/>
<keyword evidence="9" id="KW-0325">Glycoprotein</keyword>
<comment type="subcellular location">
    <subcellularLocation>
        <location evidence="1">Cell membrane</location>
        <topology evidence="1">Single-pass type I membrane protein</topology>
    </subcellularLocation>
</comment>
<comment type="caution">
    <text evidence="13">The sequence shown here is derived from an EMBL/GenBank/DDBJ whole genome shotgun (WGS) entry which is preliminary data.</text>
</comment>
<dbReference type="Pfam" id="PF07686">
    <property type="entry name" value="V-set"/>
    <property type="match status" value="1"/>
</dbReference>
<dbReference type="GO" id="GO:0071222">
    <property type="term" value="P:cellular response to lipopolysaccharide"/>
    <property type="evidence" value="ECO:0007669"/>
    <property type="project" value="TreeGrafter"/>
</dbReference>
<proteinExistence type="predicted"/>
<feature type="non-terminal residue" evidence="13">
    <location>
        <position position="241"/>
    </location>
</feature>
<dbReference type="InterPro" id="IPR003599">
    <property type="entry name" value="Ig_sub"/>
</dbReference>
<feature type="domain" description="Ig-like" evidence="12">
    <location>
        <begin position="3"/>
        <end position="96"/>
    </location>
</feature>
<keyword evidence="4" id="KW-0732">Signal</keyword>
<keyword evidence="6 11" id="KW-0472">Membrane</keyword>
<dbReference type="GO" id="GO:0042102">
    <property type="term" value="P:positive regulation of T cell proliferation"/>
    <property type="evidence" value="ECO:0007669"/>
    <property type="project" value="TreeGrafter"/>
</dbReference>
<dbReference type="InterPro" id="IPR036179">
    <property type="entry name" value="Ig-like_dom_sf"/>
</dbReference>
<evidence type="ECO:0000256" key="10">
    <source>
        <dbReference type="ARBA" id="ARBA00023319"/>
    </source>
</evidence>
<evidence type="ECO:0000256" key="8">
    <source>
        <dbReference type="ARBA" id="ARBA00023170"/>
    </source>
</evidence>
<keyword evidence="10" id="KW-0393">Immunoglobulin domain</keyword>
<evidence type="ECO:0000256" key="4">
    <source>
        <dbReference type="ARBA" id="ARBA00022729"/>
    </source>
</evidence>
<evidence type="ECO:0000256" key="6">
    <source>
        <dbReference type="ARBA" id="ARBA00023136"/>
    </source>
</evidence>
<name>A0AAD9DZC7_9TELE</name>
<dbReference type="EMBL" id="JAROKS010000012">
    <property type="protein sequence ID" value="KAK1798603.1"/>
    <property type="molecule type" value="Genomic_DNA"/>
</dbReference>
<keyword evidence="2" id="KW-1003">Cell membrane</keyword>
<keyword evidence="5 11" id="KW-1133">Transmembrane helix</keyword>
<keyword evidence="8" id="KW-0675">Receptor</keyword>
<accession>A0AAD9DZC7</accession>
<dbReference type="GO" id="GO:0007166">
    <property type="term" value="P:cell surface receptor signaling pathway"/>
    <property type="evidence" value="ECO:0007669"/>
    <property type="project" value="TreeGrafter"/>
</dbReference>
<evidence type="ECO:0000256" key="3">
    <source>
        <dbReference type="ARBA" id="ARBA00022692"/>
    </source>
</evidence>
<dbReference type="GO" id="GO:0031295">
    <property type="term" value="P:T cell costimulation"/>
    <property type="evidence" value="ECO:0007669"/>
    <property type="project" value="TreeGrafter"/>
</dbReference>
<keyword evidence="3 11" id="KW-0812">Transmembrane</keyword>
<dbReference type="GO" id="GO:0009897">
    <property type="term" value="C:external side of plasma membrane"/>
    <property type="evidence" value="ECO:0007669"/>
    <property type="project" value="TreeGrafter"/>
</dbReference>
<dbReference type="SMART" id="SM00409">
    <property type="entry name" value="IG"/>
    <property type="match status" value="2"/>
</dbReference>
<protein>
    <recommendedName>
        <fullName evidence="12">Ig-like domain-containing protein</fullName>
    </recommendedName>
</protein>
<evidence type="ECO:0000256" key="11">
    <source>
        <dbReference type="SAM" id="Phobius"/>
    </source>
</evidence>
<evidence type="ECO:0000256" key="1">
    <source>
        <dbReference type="ARBA" id="ARBA00004251"/>
    </source>
</evidence>
<dbReference type="InterPro" id="IPR007110">
    <property type="entry name" value="Ig-like_dom"/>
</dbReference>
<evidence type="ECO:0000256" key="5">
    <source>
        <dbReference type="ARBA" id="ARBA00022989"/>
    </source>
</evidence>
<feature type="transmembrane region" description="Helical" evidence="11">
    <location>
        <begin position="212"/>
        <end position="230"/>
    </location>
</feature>
<keyword evidence="14" id="KW-1185">Reference proteome</keyword>
<dbReference type="PANTHER" id="PTHR25466:SF11">
    <property type="entry name" value="GALECTIN 17-RELATED"/>
    <property type="match status" value="1"/>
</dbReference>
<organism evidence="13 14">
    <name type="scientific">Electrophorus voltai</name>
    <dbReference type="NCBI Taxonomy" id="2609070"/>
    <lineage>
        <taxon>Eukaryota</taxon>
        <taxon>Metazoa</taxon>
        <taxon>Chordata</taxon>
        <taxon>Craniata</taxon>
        <taxon>Vertebrata</taxon>
        <taxon>Euteleostomi</taxon>
        <taxon>Actinopterygii</taxon>
        <taxon>Neopterygii</taxon>
        <taxon>Teleostei</taxon>
        <taxon>Ostariophysi</taxon>
        <taxon>Gymnotiformes</taxon>
        <taxon>Gymnotoidei</taxon>
        <taxon>Gymnotidae</taxon>
        <taxon>Electrophorus</taxon>
    </lineage>
</organism>
<evidence type="ECO:0000259" key="12">
    <source>
        <dbReference type="PROSITE" id="PS50835"/>
    </source>
</evidence>
<sequence length="241" mass="27964">IFSNLSVSYSMEVRVSVGSTAILPCYSHVDQQLNSNNIHMQWKKGDTIVLDFHDGKMDRDLEYSFRTTVEVESVPKGDFSLSITDTKTTDSGVYKCLDYYRGILSSIILDVYEEKILKLHQYAGDSLTILIPPEEVQIKFINSDSPQWLCSLFLDWAVCKTDSYGRFKYKNGLLTMEHLTKDDEGRYTVTKALGNRIIKEVYVQISSSPPKVMYTCWTILCLILVVWIYIQRRKRLTRFYR</sequence>
<gene>
    <name evidence="13" type="ORF">P4O66_006892</name>
</gene>
<evidence type="ECO:0000256" key="9">
    <source>
        <dbReference type="ARBA" id="ARBA00023180"/>
    </source>
</evidence>
<reference evidence="13" key="1">
    <citation type="submission" date="2023-03" db="EMBL/GenBank/DDBJ databases">
        <title>Electrophorus voltai genome.</title>
        <authorList>
            <person name="Bian C."/>
        </authorList>
    </citation>
    <scope>NUCLEOTIDE SEQUENCE</scope>
    <source>
        <strain evidence="13">CB-2022</strain>
        <tissue evidence="13">Muscle</tissue>
    </source>
</reference>
<dbReference type="GO" id="GO:0006955">
    <property type="term" value="P:immune response"/>
    <property type="evidence" value="ECO:0007669"/>
    <property type="project" value="TreeGrafter"/>
</dbReference>
<evidence type="ECO:0000256" key="2">
    <source>
        <dbReference type="ARBA" id="ARBA00022475"/>
    </source>
</evidence>
<dbReference type="SUPFAM" id="SSF48726">
    <property type="entry name" value="Immunoglobulin"/>
    <property type="match status" value="1"/>
</dbReference>
<evidence type="ECO:0000313" key="13">
    <source>
        <dbReference type="EMBL" id="KAK1798603.1"/>
    </source>
</evidence>
<dbReference type="InterPro" id="IPR013783">
    <property type="entry name" value="Ig-like_fold"/>
</dbReference>
<dbReference type="PANTHER" id="PTHR25466">
    <property type="entry name" value="T-LYMPHOCYTE ACTIVATION ANTIGEN"/>
    <property type="match status" value="1"/>
</dbReference>
<dbReference type="InterPro" id="IPR013106">
    <property type="entry name" value="Ig_V-set"/>
</dbReference>
<dbReference type="Proteomes" id="UP001239994">
    <property type="component" value="Unassembled WGS sequence"/>
</dbReference>